<dbReference type="GO" id="GO:0009636">
    <property type="term" value="P:response to toxic substance"/>
    <property type="evidence" value="ECO:0007669"/>
    <property type="project" value="TreeGrafter"/>
</dbReference>
<evidence type="ECO:0000313" key="9">
    <source>
        <dbReference type="Proteomes" id="UP000095280"/>
    </source>
</evidence>
<accession>A0A1I8G844</accession>
<evidence type="ECO:0000256" key="1">
    <source>
        <dbReference type="ARBA" id="ARBA00000423"/>
    </source>
</evidence>
<evidence type="ECO:0000256" key="7">
    <source>
        <dbReference type="PIRNR" id="PIRNR005700"/>
    </source>
</evidence>
<dbReference type="PANTHER" id="PTHR10363:SF2">
    <property type="entry name" value="BLEOMYCIN HYDROLASE"/>
    <property type="match status" value="1"/>
</dbReference>
<sequence length="489" mass="54788">FQSCPSNSLINSMSSNAAPSCSGIPNHLLAQLESQFSASGQLQLSELATQRHKLFDVALDRRLVDQLSSTSAFAYSAAEIKPVTDQKRSGRCWLFAALNLVRIPLAKQLGLAELELSQSHLFFWDKLERGYYFLHCYLDCAMRGEPLEGRLWQHLLHNPAEDGGQWDMIVNLVEKHGVVPKQCWTEPLVSQETLQFNFWLNTWHRQSAKRIRDLHAAGQTADQIRAYIDSDLLPELFRFCCAAIGRPPAKFTFEYAATAASAGGATAEADAAAGGNKYRRIGPVTPLQFYQEHVKPLVDLGAQVCLVNDPRNPYYRLMTVDMLNNMQGARRVLYVNLPSEELRRLATDALRDRLPVWFGSHVSKGHSRTAGLADPNLHRLDLLCGLQLNTMDKKERLLYGDSLMTHAMLLTGVTPPDPAAGSPGKWRVENSWSQDYGLKGYLTVTDAWFDEYVYEVAIDKARLTDKMRAVLEQDPIVLPAWDPMGALAQ</sequence>
<keyword evidence="9" id="KW-1185">Reference proteome</keyword>
<proteinExistence type="inferred from homology"/>
<feature type="active site" evidence="8">
    <location>
        <position position="406"/>
    </location>
</feature>
<evidence type="ECO:0000256" key="3">
    <source>
        <dbReference type="ARBA" id="ARBA00022227"/>
    </source>
</evidence>
<reference evidence="10" key="1">
    <citation type="submission" date="2016-11" db="UniProtKB">
        <authorList>
            <consortium name="WormBaseParasite"/>
        </authorList>
    </citation>
    <scope>IDENTIFICATION</scope>
</reference>
<organism evidence="9 10">
    <name type="scientific">Macrostomum lignano</name>
    <dbReference type="NCBI Taxonomy" id="282301"/>
    <lineage>
        <taxon>Eukaryota</taxon>
        <taxon>Metazoa</taxon>
        <taxon>Spiralia</taxon>
        <taxon>Lophotrochozoa</taxon>
        <taxon>Platyhelminthes</taxon>
        <taxon>Rhabditophora</taxon>
        <taxon>Macrostomorpha</taxon>
        <taxon>Macrostomida</taxon>
        <taxon>Macrostomidae</taxon>
        <taxon>Macrostomum</taxon>
    </lineage>
</organism>
<comment type="similarity">
    <text evidence="7">Belongs to the peptidase C1 family.</text>
</comment>
<dbReference type="Proteomes" id="UP000095280">
    <property type="component" value="Unplaced"/>
</dbReference>
<evidence type="ECO:0000256" key="5">
    <source>
        <dbReference type="ARBA" id="ARBA00022801"/>
    </source>
</evidence>
<dbReference type="WBParaSite" id="maker-uti_cns_0001043-snap-gene-1.5-mRNA-1">
    <property type="protein sequence ID" value="maker-uti_cns_0001043-snap-gene-1.5-mRNA-1"/>
    <property type="gene ID" value="maker-uti_cns_0001043-snap-gene-1.5"/>
</dbReference>
<dbReference type="InterPro" id="IPR004134">
    <property type="entry name" value="Peptidase_C1B"/>
</dbReference>
<dbReference type="CDD" id="cd00585">
    <property type="entry name" value="Peptidase_C1B"/>
    <property type="match status" value="1"/>
</dbReference>
<evidence type="ECO:0000313" key="10">
    <source>
        <dbReference type="WBParaSite" id="maker-uti_cns_0001043-snap-gene-1.5-mRNA-1"/>
    </source>
</evidence>
<keyword evidence="6 7" id="KW-0788">Thiol protease</keyword>
<keyword evidence="4 7" id="KW-0645">Protease</keyword>
<protein>
    <recommendedName>
        <fullName evidence="3 7">Bleomycin hydrolase</fullName>
        <ecNumber evidence="2 7">3.4.22.40</ecNumber>
    </recommendedName>
</protein>
<keyword evidence="7" id="KW-0963">Cytoplasm</keyword>
<dbReference type="InterPro" id="IPR000169">
    <property type="entry name" value="Pept_cys_AS"/>
</dbReference>
<dbReference type="PANTHER" id="PTHR10363">
    <property type="entry name" value="BLEOMYCIN HYDROLASE"/>
    <property type="match status" value="1"/>
</dbReference>
<dbReference type="GO" id="GO:0005737">
    <property type="term" value="C:cytoplasm"/>
    <property type="evidence" value="ECO:0007669"/>
    <property type="project" value="UniProtKB-SubCell"/>
</dbReference>
<keyword evidence="5 7" id="KW-0378">Hydrolase</keyword>
<comment type="subcellular location">
    <subcellularLocation>
        <location evidence="7">Cytoplasm</location>
    </subcellularLocation>
</comment>
<dbReference type="PIRSF" id="PIRSF005700">
    <property type="entry name" value="PepC"/>
    <property type="match status" value="1"/>
</dbReference>
<dbReference type="Pfam" id="PF03051">
    <property type="entry name" value="Peptidase_C1_2"/>
    <property type="match status" value="1"/>
</dbReference>
<comment type="catalytic activity">
    <reaction evidence="1 7">
        <text>Inactivates bleomycin B2 (a cytotoxic glycometallopeptide) by hydrolysis of a carboxyamide bond of beta-aminoalanine, but also shows general aminopeptidase activity. The specificity varies somewhat with source, but amino acid arylamides of Met, Leu and Ala are preferred.</text>
        <dbReference type="EC" id="3.4.22.40"/>
    </reaction>
</comment>
<dbReference type="PROSITE" id="PS00139">
    <property type="entry name" value="THIOL_PROTEASE_CYS"/>
    <property type="match status" value="1"/>
</dbReference>
<dbReference type="InterPro" id="IPR038765">
    <property type="entry name" value="Papain-like_cys_pep_sf"/>
</dbReference>
<dbReference type="GO" id="GO:0006508">
    <property type="term" value="P:proteolysis"/>
    <property type="evidence" value="ECO:0007669"/>
    <property type="project" value="UniProtKB-KW"/>
</dbReference>
<dbReference type="GO" id="GO:0070005">
    <property type="term" value="F:cysteine-type aminopeptidase activity"/>
    <property type="evidence" value="ECO:0007669"/>
    <property type="project" value="InterPro"/>
</dbReference>
<evidence type="ECO:0000256" key="4">
    <source>
        <dbReference type="ARBA" id="ARBA00022670"/>
    </source>
</evidence>
<dbReference type="GO" id="GO:0004197">
    <property type="term" value="F:cysteine-type endopeptidase activity"/>
    <property type="evidence" value="ECO:0007669"/>
    <property type="project" value="UniProtKB-EC"/>
</dbReference>
<dbReference type="Gene3D" id="3.90.70.10">
    <property type="entry name" value="Cysteine proteinases"/>
    <property type="match status" value="1"/>
</dbReference>
<name>A0A1I8G844_9PLAT</name>
<feature type="active site" evidence="8">
    <location>
        <position position="92"/>
    </location>
</feature>
<evidence type="ECO:0000256" key="2">
    <source>
        <dbReference type="ARBA" id="ARBA00012465"/>
    </source>
</evidence>
<dbReference type="AlphaFoldDB" id="A0A1I8G844"/>
<dbReference type="SUPFAM" id="SSF54001">
    <property type="entry name" value="Cysteine proteinases"/>
    <property type="match status" value="1"/>
</dbReference>
<feature type="active site" evidence="8">
    <location>
        <position position="430"/>
    </location>
</feature>
<evidence type="ECO:0000256" key="6">
    <source>
        <dbReference type="ARBA" id="ARBA00022807"/>
    </source>
</evidence>
<dbReference type="GO" id="GO:0043418">
    <property type="term" value="P:homocysteine catabolic process"/>
    <property type="evidence" value="ECO:0007669"/>
    <property type="project" value="TreeGrafter"/>
</dbReference>
<evidence type="ECO:0000256" key="8">
    <source>
        <dbReference type="PIRSR" id="PIRSR005700-1"/>
    </source>
</evidence>
<dbReference type="EC" id="3.4.22.40" evidence="2 7"/>